<keyword evidence="2" id="KW-1185">Reference proteome</keyword>
<dbReference type="SUPFAM" id="SSF158560">
    <property type="entry name" value="BH3980-like"/>
    <property type="match status" value="1"/>
</dbReference>
<dbReference type="Proteomes" id="UP001259572">
    <property type="component" value="Unassembled WGS sequence"/>
</dbReference>
<evidence type="ECO:0000313" key="2">
    <source>
        <dbReference type="Proteomes" id="UP001259572"/>
    </source>
</evidence>
<dbReference type="Pfam" id="PF06304">
    <property type="entry name" value="DUF1048"/>
    <property type="match status" value="1"/>
</dbReference>
<dbReference type="Gene3D" id="1.10.1900.10">
    <property type="entry name" value="c-terminal domain of poly(a) binding protein"/>
    <property type="match status" value="1"/>
</dbReference>
<organism evidence="1 2">
    <name type="scientific">Sphingosinicella rhizophila</name>
    <dbReference type="NCBI Taxonomy" id="3050082"/>
    <lineage>
        <taxon>Bacteria</taxon>
        <taxon>Pseudomonadati</taxon>
        <taxon>Pseudomonadota</taxon>
        <taxon>Alphaproteobacteria</taxon>
        <taxon>Sphingomonadales</taxon>
        <taxon>Sphingosinicellaceae</taxon>
        <taxon>Sphingosinicella</taxon>
    </lineage>
</organism>
<dbReference type="EMBL" id="JAVUPU010000003">
    <property type="protein sequence ID" value="MDT9598736.1"/>
    <property type="molecule type" value="Genomic_DNA"/>
</dbReference>
<evidence type="ECO:0000313" key="1">
    <source>
        <dbReference type="EMBL" id="MDT9598736.1"/>
    </source>
</evidence>
<dbReference type="InterPro" id="IPR008316">
    <property type="entry name" value="UCP029876"/>
</dbReference>
<name>A0ABU3Q5R1_9SPHN</name>
<sequence>MSILSDLALKLIGDKKRWRAYKARVRNLPDNYREAVDAFERYLMFSGPGDADNAASLLENIADLFEQSAADGIPIRDIVGNDPVEFIEEMIRNYPQGDWRLRERQRLTESVNRAAQNQS</sequence>
<proteinExistence type="predicted"/>
<dbReference type="RefSeq" id="WP_315725038.1">
    <property type="nucleotide sequence ID" value="NZ_JAVUPU010000003.1"/>
</dbReference>
<comment type="caution">
    <text evidence="1">The sequence shown here is derived from an EMBL/GenBank/DDBJ whole genome shotgun (WGS) entry which is preliminary data.</text>
</comment>
<gene>
    <name evidence="1" type="ORF">RQX22_07235</name>
</gene>
<reference evidence="1 2" key="1">
    <citation type="submission" date="2023-05" db="EMBL/GenBank/DDBJ databases">
        <authorList>
            <person name="Guo Y."/>
        </authorList>
    </citation>
    <scope>NUCLEOTIDE SEQUENCE [LARGE SCALE GENOMIC DNA]</scope>
    <source>
        <strain evidence="1 2">GR2756</strain>
    </source>
</reference>
<accession>A0ABU3Q5R1</accession>
<protein>
    <submittedName>
        <fullName evidence="1">DUF1048 domain-containing protein</fullName>
    </submittedName>
</protein>